<accession>A0A1Y5RHP5</accession>
<proteinExistence type="predicted"/>
<keyword evidence="2" id="KW-1185">Reference proteome</keyword>
<dbReference type="InParanoid" id="A0A1Y5RHP5"/>
<dbReference type="AlphaFoldDB" id="A0A1Y5RHP5"/>
<evidence type="ECO:0000313" key="1">
    <source>
        <dbReference type="EMBL" id="SLN14922.1"/>
    </source>
</evidence>
<dbReference type="RefSeq" id="WP_085881650.1">
    <property type="nucleotide sequence ID" value="NZ_FWFR01000001.1"/>
</dbReference>
<protein>
    <submittedName>
        <fullName evidence="1">Uncharacterized protein</fullName>
    </submittedName>
</protein>
<dbReference type="Proteomes" id="UP000193200">
    <property type="component" value="Unassembled WGS sequence"/>
</dbReference>
<sequence>MNRQPVPLELSVDQEVEVLSSDEMARLVPRAEIARLRKEYPDLQGTFVGRPDGSVVFCPSSGAPKTIPHVRRKVFGIGAAIRRRLDLKA</sequence>
<evidence type="ECO:0000313" key="2">
    <source>
        <dbReference type="Proteomes" id="UP000193200"/>
    </source>
</evidence>
<name>A0A1Y5RHP5_9PROT</name>
<organism evidence="1 2">
    <name type="scientific">Oceanibacterium hippocampi</name>
    <dbReference type="NCBI Taxonomy" id="745714"/>
    <lineage>
        <taxon>Bacteria</taxon>
        <taxon>Pseudomonadati</taxon>
        <taxon>Pseudomonadota</taxon>
        <taxon>Alphaproteobacteria</taxon>
        <taxon>Sneathiellales</taxon>
        <taxon>Sneathiellaceae</taxon>
        <taxon>Oceanibacterium</taxon>
    </lineage>
</organism>
<dbReference type="EMBL" id="FWFR01000001">
    <property type="protein sequence ID" value="SLN14922.1"/>
    <property type="molecule type" value="Genomic_DNA"/>
</dbReference>
<gene>
    <name evidence="1" type="ORF">OCH7691_00295</name>
</gene>
<reference evidence="1 2" key="1">
    <citation type="submission" date="2017-03" db="EMBL/GenBank/DDBJ databases">
        <authorList>
            <person name="Afonso C.L."/>
            <person name="Miller P.J."/>
            <person name="Scott M.A."/>
            <person name="Spackman E."/>
            <person name="Goraichik I."/>
            <person name="Dimitrov K.M."/>
            <person name="Suarez D.L."/>
            <person name="Swayne D.E."/>
        </authorList>
    </citation>
    <scope>NUCLEOTIDE SEQUENCE [LARGE SCALE GENOMIC DNA]</scope>
    <source>
        <strain evidence="1 2">CECT 7691</strain>
    </source>
</reference>